<dbReference type="Proteomes" id="UP000790787">
    <property type="component" value="Chromosome 19"/>
</dbReference>
<dbReference type="GeneID" id="107790617"/>
<dbReference type="OrthoDB" id="1723222at2759"/>
<organism evidence="1 2">
    <name type="scientific">Nicotiana tabacum</name>
    <name type="common">Common tobacco</name>
    <dbReference type="NCBI Taxonomy" id="4097"/>
    <lineage>
        <taxon>Eukaryota</taxon>
        <taxon>Viridiplantae</taxon>
        <taxon>Streptophyta</taxon>
        <taxon>Embryophyta</taxon>
        <taxon>Tracheophyta</taxon>
        <taxon>Spermatophyta</taxon>
        <taxon>Magnoliopsida</taxon>
        <taxon>eudicotyledons</taxon>
        <taxon>Gunneridae</taxon>
        <taxon>Pentapetalae</taxon>
        <taxon>asterids</taxon>
        <taxon>lamiids</taxon>
        <taxon>Solanales</taxon>
        <taxon>Solanaceae</taxon>
        <taxon>Nicotianoideae</taxon>
        <taxon>Nicotianeae</taxon>
        <taxon>Nicotiana</taxon>
    </lineage>
</organism>
<proteinExistence type="predicted"/>
<reference evidence="2" key="2">
    <citation type="submission" date="2025-08" db="UniProtKB">
        <authorList>
            <consortium name="RefSeq"/>
        </authorList>
    </citation>
    <scope>IDENTIFICATION</scope>
    <source>
        <tissue evidence="2">Leaf</tissue>
    </source>
</reference>
<dbReference type="PaxDb" id="4097-A0A1S3ZUL1"/>
<name>A0A1S3ZUL1_TOBAC</name>
<evidence type="ECO:0000313" key="2">
    <source>
        <dbReference type="RefSeq" id="XP_016468057.1"/>
    </source>
</evidence>
<sequence>MDMDLVGEKRLLQLNELDEFRLHVYEIAKVYKEKTNMWHDKHIKHREFEPRQEVLLFNSRLKLFPENFKSRWAGPFKVVSVKPHGAVELRDTSSSGTFLVNGQRVKQNWGGNIARHKTSMDLADA</sequence>
<protein>
    <submittedName>
        <fullName evidence="2">Uncharacterized protein LOC107790617</fullName>
    </submittedName>
</protein>
<gene>
    <name evidence="2" type="primary">LOC107790617</name>
</gene>
<evidence type="ECO:0000313" key="1">
    <source>
        <dbReference type="Proteomes" id="UP000790787"/>
    </source>
</evidence>
<dbReference type="RefSeq" id="XP_016468057.1">
    <property type="nucleotide sequence ID" value="XM_016612571.1"/>
</dbReference>
<keyword evidence="1" id="KW-1185">Reference proteome</keyword>
<dbReference type="AlphaFoldDB" id="A0A1S3ZUL1"/>
<reference evidence="1" key="1">
    <citation type="journal article" date="2014" name="Nat. Commun.">
        <title>The tobacco genome sequence and its comparison with those of tomato and potato.</title>
        <authorList>
            <person name="Sierro N."/>
            <person name="Battey J.N."/>
            <person name="Ouadi S."/>
            <person name="Bakaher N."/>
            <person name="Bovet L."/>
            <person name="Willig A."/>
            <person name="Goepfert S."/>
            <person name="Peitsch M.C."/>
            <person name="Ivanov N.V."/>
        </authorList>
    </citation>
    <scope>NUCLEOTIDE SEQUENCE [LARGE SCALE GENOMIC DNA]</scope>
</reference>
<dbReference type="OMA" id="CHEREKF"/>
<dbReference type="KEGG" id="nta:107790617"/>
<accession>A0A1S3ZUL1</accession>